<dbReference type="GO" id="GO:0005524">
    <property type="term" value="F:ATP binding"/>
    <property type="evidence" value="ECO:0007669"/>
    <property type="project" value="UniProtKB-KW"/>
</dbReference>
<dbReference type="GO" id="GO:0000723">
    <property type="term" value="P:telomere maintenance"/>
    <property type="evidence" value="ECO:0007669"/>
    <property type="project" value="InterPro"/>
</dbReference>
<comment type="caution">
    <text evidence="3">The sequence shown here is derived from an EMBL/GenBank/DDBJ whole genome shotgun (WGS) entry which is preliminary data.</text>
</comment>
<keyword evidence="1" id="KW-0233">DNA recombination</keyword>
<comment type="cofactor">
    <cofactor evidence="1">
        <name>Mg(2+)</name>
        <dbReference type="ChEBI" id="CHEBI:18420"/>
    </cofactor>
</comment>
<sequence length="816" mass="91664">MASARQLGLHGAWGQIQIHQRGADEAECGGTGSGLLTRSWGVRLPGGSAAGDWATTGCVLGVLVYPFSALSPVPFFLDSFVAFNGRNAYMLRRVVLWSGVVVRCGLPYAAMVTEFTGDGTPVYGVELDLPCVGPVRRCRSFFFWASMEDCCAPGYEQAALQAIGFLQKMLLNAILWLILCLFSCSSCSRMLWGGPRLCLDSYVGRSSYGAPDYTCRHCGAIFCLRECAAGQSSLRDGRVIYNSCCRGGKVVIPPFRDPPEPIVSLARFDGDANCRQFIKIIRQYNCLFAFTSMGANIDRSMNNGRGPPVFKVSGQVHHRIGPLLPANGNSPKFLQLYIYDTANEVKNRFRALHPDERSSESLDPKIAERLVKMLDDHNPLARQFRRARDRLAENGDEEFIVRVIGAREGDPVQYNLPTVDQLAMLVVGDFTLDTFQRDIVVQPRFGHLEHISSLHPAFMALQYPCSFLMVSVVSRKGQSNPFLCYGALSTQAKVDARACIDENRLWRSDNKRYVEKGGKRLDSSSIVPYNMTLLKKYQTHINVEWCNKGIFIKYLFKYVTKGPDRGKVKDERAFFEKVWRVLADDIQYRLRDNMGNHEFHVCDEDLRNYLLDDIHALFQRNGLKCGNMLCLRKLKTLKIFLILSLTTNMRLNRQDLDSESQKEIAEFSKWVLDIGEGKIESLGTSSETQGTRIKIPCELLLMPQEDKVAFMVSSIYPDLGAKYADAYYLQARAILTPTNEAADTINSYVVSLIPGEEKEYLSCDRIAKSPDTHDSFNLLYPTEFLNSINGNNFPQHCLCLKKVSFTEVCVQRGQST</sequence>
<dbReference type="GO" id="GO:0006310">
    <property type="term" value="P:DNA recombination"/>
    <property type="evidence" value="ECO:0007669"/>
    <property type="project" value="UniProtKB-KW"/>
</dbReference>
<dbReference type="OrthoDB" id="2439059at2759"/>
<dbReference type="EMBL" id="CAJGYO010000001">
    <property type="protein sequence ID" value="CAD6206718.1"/>
    <property type="molecule type" value="Genomic_DNA"/>
</dbReference>
<dbReference type="GO" id="GO:0043139">
    <property type="term" value="F:5'-3' DNA helicase activity"/>
    <property type="evidence" value="ECO:0007669"/>
    <property type="project" value="UniProtKB-EC"/>
</dbReference>
<dbReference type="PANTHER" id="PTHR45786">
    <property type="entry name" value="DNA BINDING PROTEIN-LIKE"/>
    <property type="match status" value="1"/>
</dbReference>
<dbReference type="GO" id="GO:0016787">
    <property type="term" value="F:hydrolase activity"/>
    <property type="evidence" value="ECO:0007669"/>
    <property type="project" value="UniProtKB-KW"/>
</dbReference>
<keyword evidence="1" id="KW-0067">ATP-binding</keyword>
<evidence type="ECO:0000313" key="3">
    <source>
        <dbReference type="EMBL" id="CAD6206718.1"/>
    </source>
</evidence>
<protein>
    <recommendedName>
        <fullName evidence="1">ATP-dependent DNA helicase</fullName>
        <ecNumber evidence="1">5.6.2.3</ecNumber>
    </recommendedName>
</protein>
<dbReference type="EC" id="5.6.2.3" evidence="1"/>
<dbReference type="GO" id="GO:0006281">
    <property type="term" value="P:DNA repair"/>
    <property type="evidence" value="ECO:0007669"/>
    <property type="project" value="UniProtKB-KW"/>
</dbReference>
<accession>A0A811MIG7</accession>
<gene>
    <name evidence="3" type="ORF">NCGR_LOCUS4397</name>
</gene>
<keyword evidence="1" id="KW-0234">DNA repair</keyword>
<name>A0A811MIG7_9POAL</name>
<dbReference type="Pfam" id="PF05970">
    <property type="entry name" value="PIF1"/>
    <property type="match status" value="1"/>
</dbReference>
<keyword evidence="1" id="KW-0547">Nucleotide-binding</keyword>
<comment type="catalytic activity">
    <reaction evidence="1">
        <text>ATP + H2O = ADP + phosphate + H(+)</text>
        <dbReference type="Rhea" id="RHEA:13065"/>
        <dbReference type="ChEBI" id="CHEBI:15377"/>
        <dbReference type="ChEBI" id="CHEBI:15378"/>
        <dbReference type="ChEBI" id="CHEBI:30616"/>
        <dbReference type="ChEBI" id="CHEBI:43474"/>
        <dbReference type="ChEBI" id="CHEBI:456216"/>
        <dbReference type="EC" id="5.6.2.3"/>
    </reaction>
</comment>
<keyword evidence="1" id="KW-0378">Hydrolase</keyword>
<evidence type="ECO:0000256" key="1">
    <source>
        <dbReference type="RuleBase" id="RU363044"/>
    </source>
</evidence>
<dbReference type="AlphaFoldDB" id="A0A811MIG7"/>
<proteinExistence type="inferred from homology"/>
<keyword evidence="1" id="KW-0227">DNA damage</keyword>
<keyword evidence="1" id="KW-0347">Helicase</keyword>
<comment type="similarity">
    <text evidence="1">Belongs to the helicase family.</text>
</comment>
<feature type="domain" description="DNA helicase Pif1-like DEAD-box helicase" evidence="2">
    <location>
        <begin position="632"/>
        <end position="681"/>
    </location>
</feature>
<keyword evidence="4" id="KW-1185">Reference proteome</keyword>
<evidence type="ECO:0000313" key="4">
    <source>
        <dbReference type="Proteomes" id="UP000604825"/>
    </source>
</evidence>
<dbReference type="InterPro" id="IPR010285">
    <property type="entry name" value="DNA_helicase_pif1-like_DEAD"/>
</dbReference>
<reference evidence="3" key="1">
    <citation type="submission" date="2020-10" db="EMBL/GenBank/DDBJ databases">
        <authorList>
            <person name="Han B."/>
            <person name="Lu T."/>
            <person name="Zhao Q."/>
            <person name="Huang X."/>
            <person name="Zhao Y."/>
        </authorList>
    </citation>
    <scope>NUCLEOTIDE SEQUENCE</scope>
</reference>
<dbReference type="Proteomes" id="UP000604825">
    <property type="component" value="Unassembled WGS sequence"/>
</dbReference>
<organism evidence="3 4">
    <name type="scientific">Miscanthus lutarioriparius</name>
    <dbReference type="NCBI Taxonomy" id="422564"/>
    <lineage>
        <taxon>Eukaryota</taxon>
        <taxon>Viridiplantae</taxon>
        <taxon>Streptophyta</taxon>
        <taxon>Embryophyta</taxon>
        <taxon>Tracheophyta</taxon>
        <taxon>Spermatophyta</taxon>
        <taxon>Magnoliopsida</taxon>
        <taxon>Liliopsida</taxon>
        <taxon>Poales</taxon>
        <taxon>Poaceae</taxon>
        <taxon>PACMAD clade</taxon>
        <taxon>Panicoideae</taxon>
        <taxon>Andropogonodae</taxon>
        <taxon>Andropogoneae</taxon>
        <taxon>Saccharinae</taxon>
        <taxon>Miscanthus</taxon>
    </lineage>
</organism>
<evidence type="ECO:0000259" key="2">
    <source>
        <dbReference type="Pfam" id="PF05970"/>
    </source>
</evidence>
<dbReference type="PANTHER" id="PTHR45786:SF74">
    <property type="entry name" value="ATP-DEPENDENT DNA HELICASE"/>
    <property type="match status" value="1"/>
</dbReference>